<proteinExistence type="predicted"/>
<dbReference type="EMBL" id="BAABJY010000002">
    <property type="protein sequence ID" value="GAA4865354.1"/>
    <property type="molecule type" value="Genomic_DNA"/>
</dbReference>
<evidence type="ECO:0000313" key="4">
    <source>
        <dbReference type="Proteomes" id="UP001501323"/>
    </source>
</evidence>
<dbReference type="InterPro" id="IPR011933">
    <property type="entry name" value="Double_TM_dom"/>
</dbReference>
<reference evidence="4" key="1">
    <citation type="journal article" date="2019" name="Int. J. Syst. Evol. Microbiol.">
        <title>The Global Catalogue of Microorganisms (GCM) 10K type strain sequencing project: providing services to taxonomists for standard genome sequencing and annotation.</title>
        <authorList>
            <consortium name="The Broad Institute Genomics Platform"/>
            <consortium name="The Broad Institute Genome Sequencing Center for Infectious Disease"/>
            <person name="Wu L."/>
            <person name="Ma J."/>
        </authorList>
    </citation>
    <scope>NUCLEOTIDE SEQUENCE [LARGE SCALE GENOMIC DNA]</scope>
    <source>
        <strain evidence="4">JCM 18392</strain>
    </source>
</reference>
<dbReference type="RefSeq" id="WP_345295065.1">
    <property type="nucleotide sequence ID" value="NZ_BAABJY010000002.1"/>
</dbReference>
<sequence>MNLALLLPAGLAALAALLLPLSIHLARRSERRPTDFAALRWLHARVRPRHNLRLDEWWLLTLRLLLVAALALLLARPVMFGASDATPWIVAAPGVDAGVLRRSGTDESGARAERRWLAPGFPEADAPPPPFPATSVASLLRELDATLPSGAPLTVLVPPFLDGVDAERPVMSRAVHWRIVPGDLVAPVPPSVPAPGMPTLHVRHASDRAGGVRYLRAAAEAWAATSVDSGVGSGERTPPTALVVGNPDDPLPPGATALAWLVPGPLPASILGWIEGGGTALLDSQTEVAGMETKAIAQWRDQDGAVLVRGMPMGRGRVLQWTRPLAPAAMPALLDAGFPAQLRALFAPAMQAPGRVSSSAYSPRTGMAAWPERPKALSHWLVLLVAVLFLVERLVAANPRRRTAG</sequence>
<feature type="transmembrane region" description="Helical" evidence="1">
    <location>
        <begin position="57"/>
        <end position="75"/>
    </location>
</feature>
<protein>
    <submittedName>
        <fullName evidence="3">BatA domain-containing protein</fullName>
    </submittedName>
</protein>
<keyword evidence="1" id="KW-0812">Transmembrane</keyword>
<evidence type="ECO:0000256" key="1">
    <source>
        <dbReference type="SAM" id="Phobius"/>
    </source>
</evidence>
<gene>
    <name evidence="3" type="ORF">GCM10023332_16900</name>
</gene>
<keyword evidence="1" id="KW-0472">Membrane</keyword>
<organism evidence="3 4">
    <name type="scientific">Luteimonas vadosa</name>
    <dbReference type="NCBI Taxonomy" id="1165507"/>
    <lineage>
        <taxon>Bacteria</taxon>
        <taxon>Pseudomonadati</taxon>
        <taxon>Pseudomonadota</taxon>
        <taxon>Gammaproteobacteria</taxon>
        <taxon>Lysobacterales</taxon>
        <taxon>Lysobacteraceae</taxon>
        <taxon>Luteimonas</taxon>
    </lineage>
</organism>
<feature type="transmembrane region" description="Helical" evidence="1">
    <location>
        <begin position="377"/>
        <end position="396"/>
    </location>
</feature>
<feature type="domain" description="Aerotolerance regulator N-terminal" evidence="2">
    <location>
        <begin position="4"/>
        <end position="77"/>
    </location>
</feature>
<evidence type="ECO:0000259" key="2">
    <source>
        <dbReference type="Pfam" id="PF07584"/>
    </source>
</evidence>
<keyword evidence="1" id="KW-1133">Transmembrane helix</keyword>
<dbReference type="Proteomes" id="UP001501323">
    <property type="component" value="Unassembled WGS sequence"/>
</dbReference>
<comment type="caution">
    <text evidence="3">The sequence shown here is derived from an EMBL/GenBank/DDBJ whole genome shotgun (WGS) entry which is preliminary data.</text>
</comment>
<dbReference type="NCBIfam" id="TIGR02226">
    <property type="entry name" value="two_anch"/>
    <property type="match status" value="1"/>
</dbReference>
<name>A0ABP9E111_9GAMM</name>
<accession>A0ABP9E111</accession>
<dbReference type="Pfam" id="PF07584">
    <property type="entry name" value="BatA"/>
    <property type="match status" value="1"/>
</dbReference>
<keyword evidence="4" id="KW-1185">Reference proteome</keyword>
<dbReference type="InterPro" id="IPR024163">
    <property type="entry name" value="Aerotolerance_reg_N"/>
</dbReference>
<evidence type="ECO:0000313" key="3">
    <source>
        <dbReference type="EMBL" id="GAA4865354.1"/>
    </source>
</evidence>